<evidence type="ECO:0000256" key="1">
    <source>
        <dbReference type="SAM" id="SignalP"/>
    </source>
</evidence>
<organism evidence="3 4">
    <name type="scientific">Hymenobacter arizonensis</name>
    <name type="common">Siccationidurans arizonensis</name>
    <dbReference type="NCBI Taxonomy" id="1227077"/>
    <lineage>
        <taxon>Bacteria</taxon>
        <taxon>Pseudomonadati</taxon>
        <taxon>Bacteroidota</taxon>
        <taxon>Cytophagia</taxon>
        <taxon>Cytophagales</taxon>
        <taxon>Hymenobacteraceae</taxon>
        <taxon>Hymenobacter</taxon>
    </lineage>
</organism>
<feature type="signal peptide" evidence="1">
    <location>
        <begin position="1"/>
        <end position="22"/>
    </location>
</feature>
<evidence type="ECO:0000259" key="2">
    <source>
        <dbReference type="Pfam" id="PF03544"/>
    </source>
</evidence>
<accession>A0A1I6BNF7</accession>
<name>A0A1I6BNF7_HYMAR</name>
<dbReference type="OrthoDB" id="1522859at2"/>
<feature type="chain" id="PRO_5011670976" evidence="1">
    <location>
        <begin position="23"/>
        <end position="173"/>
    </location>
</feature>
<dbReference type="Proteomes" id="UP000199029">
    <property type="component" value="Unassembled WGS sequence"/>
</dbReference>
<reference evidence="4" key="1">
    <citation type="submission" date="2016-10" db="EMBL/GenBank/DDBJ databases">
        <authorList>
            <person name="Varghese N."/>
            <person name="Submissions S."/>
        </authorList>
    </citation>
    <scope>NUCLEOTIDE SEQUENCE [LARGE SCALE GENOMIC DNA]</scope>
    <source>
        <strain evidence="4">OR362-8,ATCC BAA-1266,JCM 13504</strain>
    </source>
</reference>
<dbReference type="SUPFAM" id="SSF74653">
    <property type="entry name" value="TolA/TonB C-terminal domain"/>
    <property type="match status" value="1"/>
</dbReference>
<keyword evidence="1" id="KW-0732">Signal</keyword>
<feature type="domain" description="TonB C-terminal" evidence="2">
    <location>
        <begin position="107"/>
        <end position="167"/>
    </location>
</feature>
<sequence>MNRKYACYAGLLVALLGSNALAQTRPKKRASKTVAVPESVPERRQTYTAQEYGIDPSTPILPIEEPIDQNRVYTYVEQMPTLNGQNAFTASIAAIHRSLVVPPAAPDGRVYVSFEVDKEGRVCHPRIEKGLRADVDSAIIAATRQLPPFVPGQQAGRAVAVSIVVPVTISVKK</sequence>
<protein>
    <submittedName>
        <fullName evidence="3">TonB protein C-terminal</fullName>
    </submittedName>
</protein>
<dbReference type="AlphaFoldDB" id="A0A1I6BNF7"/>
<dbReference type="InterPro" id="IPR037682">
    <property type="entry name" value="TonB_C"/>
</dbReference>
<gene>
    <name evidence="3" type="ORF">SAMN04515668_4820</name>
</gene>
<keyword evidence="4" id="KW-1185">Reference proteome</keyword>
<evidence type="ECO:0000313" key="3">
    <source>
        <dbReference type="EMBL" id="SFQ82470.1"/>
    </source>
</evidence>
<evidence type="ECO:0000313" key="4">
    <source>
        <dbReference type="Proteomes" id="UP000199029"/>
    </source>
</evidence>
<dbReference type="STRING" id="1227077.SAMN04515668_4820"/>
<dbReference type="Gene3D" id="3.30.1150.10">
    <property type="match status" value="1"/>
</dbReference>
<dbReference type="EMBL" id="FOXS01000010">
    <property type="protein sequence ID" value="SFQ82470.1"/>
    <property type="molecule type" value="Genomic_DNA"/>
</dbReference>
<proteinExistence type="predicted"/>
<dbReference type="RefSeq" id="WP_143080403.1">
    <property type="nucleotide sequence ID" value="NZ_FOXS01000010.1"/>
</dbReference>
<dbReference type="GO" id="GO:0055085">
    <property type="term" value="P:transmembrane transport"/>
    <property type="evidence" value="ECO:0007669"/>
    <property type="project" value="InterPro"/>
</dbReference>
<dbReference type="Pfam" id="PF03544">
    <property type="entry name" value="TonB_C"/>
    <property type="match status" value="1"/>
</dbReference>